<dbReference type="InterPro" id="IPR016032">
    <property type="entry name" value="Sig_transdc_resp-reg_C-effctor"/>
</dbReference>
<dbReference type="InterPro" id="IPR036388">
    <property type="entry name" value="WH-like_DNA-bd_sf"/>
</dbReference>
<dbReference type="EMBL" id="CPYI01000024">
    <property type="protein sequence ID" value="CNF58784.1"/>
    <property type="molecule type" value="Genomic_DNA"/>
</dbReference>
<dbReference type="AlphaFoldDB" id="A0A0T9M4K6"/>
<evidence type="ECO:0000313" key="8">
    <source>
        <dbReference type="Proteomes" id="UP000045824"/>
    </source>
</evidence>
<evidence type="ECO:0000256" key="4">
    <source>
        <dbReference type="ARBA" id="ARBA00023163"/>
    </source>
</evidence>
<dbReference type="InterPro" id="IPR000792">
    <property type="entry name" value="Tscrpt_reg_LuxR_C"/>
</dbReference>
<dbReference type="PROSITE" id="PS00622">
    <property type="entry name" value="HTH_LUXR_1"/>
    <property type="match status" value="1"/>
</dbReference>
<organism evidence="6 8">
    <name type="scientific">Yersinia kristensenii</name>
    <dbReference type="NCBI Taxonomy" id="28152"/>
    <lineage>
        <taxon>Bacteria</taxon>
        <taxon>Pseudomonadati</taxon>
        <taxon>Pseudomonadota</taxon>
        <taxon>Gammaproteobacteria</taxon>
        <taxon>Enterobacterales</taxon>
        <taxon>Yersiniaceae</taxon>
        <taxon>Yersinia</taxon>
    </lineage>
</organism>
<evidence type="ECO:0000313" key="7">
    <source>
        <dbReference type="EMBL" id="OVZ77174.1"/>
    </source>
</evidence>
<evidence type="ECO:0000256" key="1">
    <source>
        <dbReference type="ARBA" id="ARBA00023015"/>
    </source>
</evidence>
<dbReference type="SMART" id="SM00421">
    <property type="entry name" value="HTH_LUXR"/>
    <property type="match status" value="1"/>
</dbReference>
<accession>A0A0T9M4K6</accession>
<evidence type="ECO:0000313" key="6">
    <source>
        <dbReference type="EMBL" id="CNF58784.1"/>
    </source>
</evidence>
<evidence type="ECO:0000259" key="5">
    <source>
        <dbReference type="PROSITE" id="PS50043"/>
    </source>
</evidence>
<dbReference type="SUPFAM" id="SSF46894">
    <property type="entry name" value="C-terminal effector domain of the bipartite response regulators"/>
    <property type="match status" value="1"/>
</dbReference>
<dbReference type="Pfam" id="PF00196">
    <property type="entry name" value="GerE"/>
    <property type="match status" value="1"/>
</dbReference>
<keyword evidence="9" id="KW-1185">Reference proteome</keyword>
<dbReference type="CDD" id="cd06170">
    <property type="entry name" value="LuxR_C_like"/>
    <property type="match status" value="1"/>
</dbReference>
<gene>
    <name evidence="6" type="primary">evgA</name>
    <name evidence="7" type="ORF">CBW52_21485</name>
    <name evidence="6" type="ORF">ERS008491_04172</name>
</gene>
<dbReference type="GO" id="GO:0003677">
    <property type="term" value="F:DNA binding"/>
    <property type="evidence" value="ECO:0007669"/>
    <property type="project" value="UniProtKB-KW"/>
</dbReference>
<evidence type="ECO:0000256" key="3">
    <source>
        <dbReference type="ARBA" id="ARBA00023159"/>
    </source>
</evidence>
<dbReference type="EMBL" id="NHOG01000030">
    <property type="protein sequence ID" value="OVZ77174.1"/>
    <property type="molecule type" value="Genomic_DNA"/>
</dbReference>
<reference evidence="7 9" key="2">
    <citation type="submission" date="2017-05" db="EMBL/GenBank/DDBJ databases">
        <title>Whole genome sequencing of Yersinia kristensenii.</title>
        <authorList>
            <person name="Campioni F."/>
        </authorList>
    </citation>
    <scope>NUCLEOTIDE SEQUENCE [LARGE SCALE GENOMIC DNA]</scope>
    <source>
        <strain evidence="7 9">CFSAN060538</strain>
    </source>
</reference>
<sequence>MEDKLTIIQHPCCYTRFSLERILKKLLMNESVNIVASVSSLTDCYDNLVKFPETHLAILSLRGEDYTSGDSLSLVVDWLRIHRPNCRVIIIAEEFCVSLVRQFFSGVPQVYAVIAQNESVSQFITQLNRVFSSSMALNRKLPCVLSKRERTVLALLLQGKSNNDIAEHLQLSNKTISYHKRSALGKLGIPTLQPMLMNSGIVSQLLENISAEPQYATA</sequence>
<dbReference type="Proteomes" id="UP000045824">
    <property type="component" value="Unassembled WGS sequence"/>
</dbReference>
<name>A0A0T9M4K6_YERKR</name>
<protein>
    <submittedName>
        <fullName evidence="6">GerR-family transcriptional regulatory protein</fullName>
    </submittedName>
    <submittedName>
        <fullName evidence="7">Helix-turn-helix transcriptional regulator</fullName>
    </submittedName>
</protein>
<evidence type="ECO:0000256" key="2">
    <source>
        <dbReference type="ARBA" id="ARBA00023125"/>
    </source>
</evidence>
<reference evidence="6 8" key="1">
    <citation type="submission" date="2015-03" db="EMBL/GenBank/DDBJ databases">
        <authorList>
            <person name="Murphy D."/>
        </authorList>
    </citation>
    <scope>NUCLEOTIDE SEQUENCE [LARGE SCALE GENOMIC DNA]</scope>
    <source>
        <strain evidence="6 8">FCF326</strain>
    </source>
</reference>
<keyword evidence="4" id="KW-0804">Transcription</keyword>
<evidence type="ECO:0000313" key="9">
    <source>
        <dbReference type="Proteomes" id="UP000195840"/>
    </source>
</evidence>
<dbReference type="Proteomes" id="UP000195840">
    <property type="component" value="Unassembled WGS sequence"/>
</dbReference>
<dbReference type="PANTHER" id="PTHR44688:SF16">
    <property type="entry name" value="DNA-BINDING TRANSCRIPTIONAL ACTIVATOR DEVR_DOSR"/>
    <property type="match status" value="1"/>
</dbReference>
<keyword evidence="3" id="KW-0010">Activator</keyword>
<dbReference type="PANTHER" id="PTHR44688">
    <property type="entry name" value="DNA-BINDING TRANSCRIPTIONAL ACTIVATOR DEVR_DOSR"/>
    <property type="match status" value="1"/>
</dbReference>
<keyword evidence="2" id="KW-0238">DNA-binding</keyword>
<dbReference type="GO" id="GO:0006355">
    <property type="term" value="P:regulation of DNA-templated transcription"/>
    <property type="evidence" value="ECO:0007669"/>
    <property type="project" value="InterPro"/>
</dbReference>
<dbReference type="Gene3D" id="1.10.10.10">
    <property type="entry name" value="Winged helix-like DNA-binding domain superfamily/Winged helix DNA-binding domain"/>
    <property type="match status" value="1"/>
</dbReference>
<dbReference type="PRINTS" id="PR00038">
    <property type="entry name" value="HTHLUXR"/>
</dbReference>
<keyword evidence="1" id="KW-0805">Transcription regulation</keyword>
<dbReference type="PROSITE" id="PS50043">
    <property type="entry name" value="HTH_LUXR_2"/>
    <property type="match status" value="1"/>
</dbReference>
<feature type="domain" description="HTH luxR-type" evidence="5">
    <location>
        <begin position="138"/>
        <end position="203"/>
    </location>
</feature>
<proteinExistence type="predicted"/>
<dbReference type="RefSeq" id="WP_049557320.1">
    <property type="nucleotide sequence ID" value="NZ_CABHXV010000072.1"/>
</dbReference>